<evidence type="ECO:0000313" key="9">
    <source>
        <dbReference type="Proteomes" id="UP000824070"/>
    </source>
</evidence>
<comment type="cofactor">
    <cofactor evidence="1 7">
        <name>Mg(2+)</name>
        <dbReference type="ChEBI" id="CHEBI:18420"/>
    </cofactor>
</comment>
<dbReference type="CDD" id="cd00412">
    <property type="entry name" value="pyrophosphatase"/>
    <property type="match status" value="1"/>
</dbReference>
<keyword evidence="4 7" id="KW-0378">Hydrolase</keyword>
<feature type="binding site" evidence="7">
    <location>
        <position position="140"/>
    </location>
    <ligand>
        <name>substrate</name>
    </ligand>
</feature>
<feature type="binding site" evidence="7">
    <location>
        <position position="103"/>
    </location>
    <ligand>
        <name>Mg(2+)</name>
        <dbReference type="ChEBI" id="CHEBI:18420"/>
        <label>1</label>
    </ligand>
</feature>
<keyword evidence="5 7" id="KW-0460">Magnesium</keyword>
<feature type="binding site" evidence="7">
    <location>
        <position position="30"/>
    </location>
    <ligand>
        <name>substrate</name>
    </ligand>
</feature>
<dbReference type="Gene3D" id="3.90.80.10">
    <property type="entry name" value="Inorganic pyrophosphatase"/>
    <property type="match status" value="1"/>
</dbReference>
<sequence>MNLIHSVKRDAQTPEAFYACVEISAGSSAKYEIDHESGALILDRFLFTSTHYPHNYGFIPKTWADDGDPLDVLILSSGPIIPLALVKCYPIGMLVMKDGGRKDYKIIAIPFNDPFYNAFHSLSDLPEHVAKEIDHFFKVYKQLEEGKDTEVLGYENADAAKRAIEEGLAQYDLTFSSR</sequence>
<comment type="similarity">
    <text evidence="7">Belongs to the PPase family.</text>
</comment>
<dbReference type="SUPFAM" id="SSF50324">
    <property type="entry name" value="Inorganic pyrophosphatase"/>
    <property type="match status" value="1"/>
</dbReference>
<dbReference type="PANTHER" id="PTHR10286">
    <property type="entry name" value="INORGANIC PYROPHOSPHATASE"/>
    <property type="match status" value="1"/>
</dbReference>
<dbReference type="GO" id="GO:0005737">
    <property type="term" value="C:cytoplasm"/>
    <property type="evidence" value="ECO:0007669"/>
    <property type="project" value="UniProtKB-SubCell"/>
</dbReference>
<dbReference type="Pfam" id="PF00719">
    <property type="entry name" value="Pyrophosphatase"/>
    <property type="match status" value="1"/>
</dbReference>
<feature type="binding site" evidence="7">
    <location>
        <position position="44"/>
    </location>
    <ligand>
        <name>substrate</name>
    </ligand>
</feature>
<evidence type="ECO:0000256" key="5">
    <source>
        <dbReference type="ARBA" id="ARBA00022842"/>
    </source>
</evidence>
<dbReference type="EC" id="3.6.1.1" evidence="7"/>
<evidence type="ECO:0000256" key="1">
    <source>
        <dbReference type="ARBA" id="ARBA00001946"/>
    </source>
</evidence>
<reference evidence="8" key="2">
    <citation type="journal article" date="2021" name="PeerJ">
        <title>Extensive microbial diversity within the chicken gut microbiome revealed by metagenomics and culture.</title>
        <authorList>
            <person name="Gilroy R."/>
            <person name="Ravi A."/>
            <person name="Getino M."/>
            <person name="Pursley I."/>
            <person name="Horton D.L."/>
            <person name="Alikhan N.F."/>
            <person name="Baker D."/>
            <person name="Gharbi K."/>
            <person name="Hall N."/>
            <person name="Watson M."/>
            <person name="Adriaenssens E.M."/>
            <person name="Foster-Nyarko E."/>
            <person name="Jarju S."/>
            <person name="Secka A."/>
            <person name="Antonio M."/>
            <person name="Oren A."/>
            <person name="Chaudhuri R.R."/>
            <person name="La Ragione R."/>
            <person name="Hildebrand F."/>
            <person name="Pallen M.J."/>
        </authorList>
    </citation>
    <scope>NUCLEOTIDE SEQUENCE</scope>
    <source>
        <strain evidence="8">ChiGjej1B1-22543</strain>
    </source>
</reference>
<organism evidence="8 9">
    <name type="scientific">Candidatus Alloenteromonas pullicola</name>
    <dbReference type="NCBI Taxonomy" id="2840784"/>
    <lineage>
        <taxon>Bacteria</taxon>
        <taxon>Bacillati</taxon>
        <taxon>Bacillota</taxon>
        <taxon>Bacillota incertae sedis</taxon>
        <taxon>Candidatus Alloenteromonas</taxon>
    </lineage>
</organism>
<comment type="catalytic activity">
    <reaction evidence="6 7">
        <text>diphosphate + H2O = 2 phosphate + H(+)</text>
        <dbReference type="Rhea" id="RHEA:24576"/>
        <dbReference type="ChEBI" id="CHEBI:15377"/>
        <dbReference type="ChEBI" id="CHEBI:15378"/>
        <dbReference type="ChEBI" id="CHEBI:33019"/>
        <dbReference type="ChEBI" id="CHEBI:43474"/>
        <dbReference type="EC" id="3.6.1.1"/>
    </reaction>
</comment>
<gene>
    <name evidence="7" type="primary">ppa</name>
    <name evidence="8" type="ORF">IAC52_03370</name>
</gene>
<proteinExistence type="inferred from homology"/>
<reference evidence="8" key="1">
    <citation type="submission" date="2020-10" db="EMBL/GenBank/DDBJ databases">
        <authorList>
            <person name="Gilroy R."/>
        </authorList>
    </citation>
    <scope>NUCLEOTIDE SEQUENCE</scope>
    <source>
        <strain evidence="8">ChiGjej1B1-22543</strain>
    </source>
</reference>
<dbReference type="AlphaFoldDB" id="A0A9D1S2Z0"/>
<dbReference type="InterPro" id="IPR008162">
    <property type="entry name" value="Pyrophosphatase"/>
</dbReference>
<dbReference type="HAMAP" id="MF_00209">
    <property type="entry name" value="Inorganic_PPase"/>
    <property type="match status" value="1"/>
</dbReference>
<keyword evidence="2 7" id="KW-0963">Cytoplasm</keyword>
<evidence type="ECO:0000256" key="2">
    <source>
        <dbReference type="ARBA" id="ARBA00022490"/>
    </source>
</evidence>
<comment type="caution">
    <text evidence="8">The sequence shown here is derived from an EMBL/GenBank/DDBJ whole genome shotgun (WGS) entry which is preliminary data.</text>
</comment>
<feature type="binding site" evidence="7">
    <location>
        <position position="56"/>
    </location>
    <ligand>
        <name>substrate</name>
    </ligand>
</feature>
<feature type="binding site" evidence="7">
    <location>
        <position position="71"/>
    </location>
    <ligand>
        <name>Mg(2+)</name>
        <dbReference type="ChEBI" id="CHEBI:18420"/>
        <label>1</label>
    </ligand>
</feature>
<evidence type="ECO:0000256" key="4">
    <source>
        <dbReference type="ARBA" id="ARBA00022801"/>
    </source>
</evidence>
<comment type="subunit">
    <text evidence="7">Homohexamer.</text>
</comment>
<dbReference type="FunFam" id="3.90.80.10:FF:000003">
    <property type="entry name" value="Inorganic pyrophosphatase"/>
    <property type="match status" value="1"/>
</dbReference>
<comment type="function">
    <text evidence="7">Catalyzes the hydrolysis of inorganic pyrophosphate (PPi) forming two phosphate ions.</text>
</comment>
<accession>A0A9D1S2Z0</accession>
<dbReference type="Proteomes" id="UP000824070">
    <property type="component" value="Unassembled WGS sequence"/>
</dbReference>
<protein>
    <recommendedName>
        <fullName evidence="7">Inorganic pyrophosphatase</fullName>
        <ecNumber evidence="7">3.6.1.1</ecNumber>
    </recommendedName>
    <alternativeName>
        <fullName evidence="7">Pyrophosphate phospho-hydrolase</fullName>
        <shortName evidence="7">PPase</shortName>
    </alternativeName>
</protein>
<dbReference type="GO" id="GO:0004427">
    <property type="term" value="F:inorganic diphosphate phosphatase activity"/>
    <property type="evidence" value="ECO:0007669"/>
    <property type="project" value="UniProtKB-UniRule"/>
</dbReference>
<dbReference type="InterPro" id="IPR036649">
    <property type="entry name" value="Pyrophosphatase_sf"/>
</dbReference>
<evidence type="ECO:0000256" key="7">
    <source>
        <dbReference type="HAMAP-Rule" id="MF_00209"/>
    </source>
</evidence>
<dbReference type="EMBL" id="DVMV01000024">
    <property type="protein sequence ID" value="HIU45320.1"/>
    <property type="molecule type" value="Genomic_DNA"/>
</dbReference>
<evidence type="ECO:0000313" key="8">
    <source>
        <dbReference type="EMBL" id="HIU45320.1"/>
    </source>
</evidence>
<dbReference type="GO" id="GO:0000287">
    <property type="term" value="F:magnesium ion binding"/>
    <property type="evidence" value="ECO:0007669"/>
    <property type="project" value="UniProtKB-UniRule"/>
</dbReference>
<dbReference type="PROSITE" id="PS00387">
    <property type="entry name" value="PPASE"/>
    <property type="match status" value="1"/>
</dbReference>
<keyword evidence="3 7" id="KW-0479">Metal-binding</keyword>
<feature type="binding site" evidence="7">
    <location>
        <position position="66"/>
    </location>
    <ligand>
        <name>Mg(2+)</name>
        <dbReference type="ChEBI" id="CHEBI:18420"/>
        <label>1</label>
    </ligand>
</feature>
<name>A0A9D1S2Z0_9FIRM</name>
<feature type="binding site" evidence="7">
    <location>
        <position position="71"/>
    </location>
    <ligand>
        <name>Mg(2+)</name>
        <dbReference type="ChEBI" id="CHEBI:18420"/>
        <label>2</label>
    </ligand>
</feature>
<comment type="subcellular location">
    <subcellularLocation>
        <location evidence="7">Cytoplasm</location>
    </subcellularLocation>
</comment>
<evidence type="ECO:0000256" key="6">
    <source>
        <dbReference type="ARBA" id="ARBA00047820"/>
    </source>
</evidence>
<evidence type="ECO:0000256" key="3">
    <source>
        <dbReference type="ARBA" id="ARBA00022723"/>
    </source>
</evidence>
<dbReference type="GO" id="GO:0006796">
    <property type="term" value="P:phosphate-containing compound metabolic process"/>
    <property type="evidence" value="ECO:0007669"/>
    <property type="project" value="InterPro"/>
</dbReference>